<evidence type="ECO:0000256" key="6">
    <source>
        <dbReference type="ARBA" id="ARBA00022692"/>
    </source>
</evidence>
<evidence type="ECO:0000259" key="11">
    <source>
        <dbReference type="PROSITE" id="PS50928"/>
    </source>
</evidence>
<feature type="transmembrane region" description="Helical" evidence="9">
    <location>
        <begin position="283"/>
        <end position="305"/>
    </location>
</feature>
<comment type="subcellular location">
    <subcellularLocation>
        <location evidence="1 9">Cell membrane</location>
        <topology evidence="1 9">Multi-pass membrane protein</topology>
    </subcellularLocation>
</comment>
<keyword evidence="13" id="KW-1185">Reference proteome</keyword>
<keyword evidence="3 9" id="KW-0813">Transport</keyword>
<evidence type="ECO:0000256" key="8">
    <source>
        <dbReference type="ARBA" id="ARBA00023136"/>
    </source>
</evidence>
<organism evidence="12 13">
    <name type="scientific">Pisciglobus halotolerans</name>
    <dbReference type="NCBI Taxonomy" id="745365"/>
    <lineage>
        <taxon>Bacteria</taxon>
        <taxon>Bacillati</taxon>
        <taxon>Bacillota</taxon>
        <taxon>Bacilli</taxon>
        <taxon>Lactobacillales</taxon>
        <taxon>Carnobacteriaceae</taxon>
    </lineage>
</organism>
<protein>
    <recommendedName>
        <fullName evidence="10">Phosphate transport system permease protein</fullName>
    </recommendedName>
</protein>
<feature type="transmembrane region" description="Helical" evidence="9">
    <location>
        <begin position="170"/>
        <end position="192"/>
    </location>
</feature>
<evidence type="ECO:0000256" key="3">
    <source>
        <dbReference type="ARBA" id="ARBA00022448"/>
    </source>
</evidence>
<dbReference type="InterPro" id="IPR051124">
    <property type="entry name" value="Phosphate_Transport_Permease"/>
</dbReference>
<dbReference type="Gene3D" id="1.10.3720.10">
    <property type="entry name" value="MetI-like"/>
    <property type="match status" value="1"/>
</dbReference>
<dbReference type="Proteomes" id="UP000198668">
    <property type="component" value="Unassembled WGS sequence"/>
</dbReference>
<name>A0A1I3BK64_9LACT</name>
<dbReference type="GO" id="GO:0006817">
    <property type="term" value="P:phosphate ion transport"/>
    <property type="evidence" value="ECO:0007669"/>
    <property type="project" value="UniProtKB-KW"/>
</dbReference>
<dbReference type="NCBIfam" id="TIGR02138">
    <property type="entry name" value="phosphate_pstC"/>
    <property type="match status" value="1"/>
</dbReference>
<accession>A0A1I3BK64</accession>
<dbReference type="AlphaFoldDB" id="A0A1I3BK64"/>
<dbReference type="CDD" id="cd06261">
    <property type="entry name" value="TM_PBP2"/>
    <property type="match status" value="1"/>
</dbReference>
<feature type="transmembrane region" description="Helical" evidence="9">
    <location>
        <begin position="213"/>
        <end position="234"/>
    </location>
</feature>
<evidence type="ECO:0000313" key="12">
    <source>
        <dbReference type="EMBL" id="SFH62687.1"/>
    </source>
</evidence>
<keyword evidence="5 10" id="KW-0592">Phosphate transport</keyword>
<dbReference type="GO" id="GO:0005315">
    <property type="term" value="F:phosphate transmembrane transporter activity"/>
    <property type="evidence" value="ECO:0007669"/>
    <property type="project" value="InterPro"/>
</dbReference>
<evidence type="ECO:0000256" key="7">
    <source>
        <dbReference type="ARBA" id="ARBA00022989"/>
    </source>
</evidence>
<dbReference type="InterPro" id="IPR011864">
    <property type="entry name" value="Phosphate_PstC"/>
</dbReference>
<dbReference type="PROSITE" id="PS50928">
    <property type="entry name" value="ABC_TM1"/>
    <property type="match status" value="1"/>
</dbReference>
<dbReference type="PANTHER" id="PTHR30425:SF1">
    <property type="entry name" value="PHOSPHATE TRANSPORT SYSTEM PERMEASE PROTEIN PSTC"/>
    <property type="match status" value="1"/>
</dbReference>
<comment type="similarity">
    <text evidence="2 10">Belongs to the binding-protein-dependent transport system permease family. CysTW subfamily.</text>
</comment>
<proteinExistence type="inferred from homology"/>
<keyword evidence="6 9" id="KW-0812">Transmembrane</keyword>
<feature type="domain" description="ABC transmembrane type-1" evidence="11">
    <location>
        <begin position="94"/>
        <end position="302"/>
    </location>
</feature>
<feature type="transmembrane region" description="Helical" evidence="9">
    <location>
        <begin position="90"/>
        <end position="123"/>
    </location>
</feature>
<evidence type="ECO:0000313" key="13">
    <source>
        <dbReference type="Proteomes" id="UP000198668"/>
    </source>
</evidence>
<feature type="transmembrane region" description="Helical" evidence="9">
    <location>
        <begin position="38"/>
        <end position="58"/>
    </location>
</feature>
<evidence type="ECO:0000256" key="2">
    <source>
        <dbReference type="ARBA" id="ARBA00007069"/>
    </source>
</evidence>
<evidence type="ECO:0000256" key="9">
    <source>
        <dbReference type="RuleBase" id="RU363032"/>
    </source>
</evidence>
<evidence type="ECO:0000256" key="10">
    <source>
        <dbReference type="RuleBase" id="RU363054"/>
    </source>
</evidence>
<evidence type="ECO:0000256" key="1">
    <source>
        <dbReference type="ARBA" id="ARBA00004651"/>
    </source>
</evidence>
<dbReference type="GO" id="GO:0005886">
    <property type="term" value="C:plasma membrane"/>
    <property type="evidence" value="ECO:0007669"/>
    <property type="project" value="UniProtKB-SubCell"/>
</dbReference>
<reference evidence="12 13" key="1">
    <citation type="submission" date="2016-10" db="EMBL/GenBank/DDBJ databases">
        <authorList>
            <person name="de Groot N.N."/>
        </authorList>
    </citation>
    <scope>NUCLEOTIDE SEQUENCE [LARGE SCALE GENOMIC DNA]</scope>
    <source>
        <strain evidence="12 13">DSM 27630</strain>
    </source>
</reference>
<gene>
    <name evidence="12" type="ORF">SAMN04489868_10749</name>
</gene>
<comment type="function">
    <text evidence="10">Part of the binding-protein-dependent transport system for phosphate; probably responsible for the translocation of the substrate across the membrane.</text>
</comment>
<dbReference type="PANTHER" id="PTHR30425">
    <property type="entry name" value="PHOSPHATE TRANSPORT SYSTEM PERMEASE PROTEIN PST"/>
    <property type="match status" value="1"/>
</dbReference>
<keyword evidence="8 9" id="KW-0472">Membrane</keyword>
<sequence>MQYNDKLNLKKLDQDLITVNKKKKKVQKIGMENWMKGIFFMCAVFSISSIVFMIYFIFSSGIPFITEYGVARFLTGTTWAPSNTPGSYGILPMMIGSILVTGGATLIGMPIGILTAVFMAAYCPPELYKILKAAVNLMAAIPSILYGFFALQFIVPFMREVAGGTGMNMMTAMILLGLMILPTIISLSEAALRAVPRSYYEGSLALGTTHEKTVLSVMVPAAKSGIISSVILGIGRAIGETMAVVLIAGNQPIIPDSLFSGVRTLTTNIVLEMAYAQGEHKEALIATAAVLFLFILMINSLFLYVKKKRG</sequence>
<keyword evidence="7 9" id="KW-1133">Transmembrane helix</keyword>
<dbReference type="EMBL" id="FOQE01000007">
    <property type="protein sequence ID" value="SFH62687.1"/>
    <property type="molecule type" value="Genomic_DNA"/>
</dbReference>
<evidence type="ECO:0000256" key="5">
    <source>
        <dbReference type="ARBA" id="ARBA00022592"/>
    </source>
</evidence>
<feature type="transmembrane region" description="Helical" evidence="9">
    <location>
        <begin position="135"/>
        <end position="158"/>
    </location>
</feature>
<dbReference type="InterPro" id="IPR000515">
    <property type="entry name" value="MetI-like"/>
</dbReference>
<dbReference type="SUPFAM" id="SSF161098">
    <property type="entry name" value="MetI-like"/>
    <property type="match status" value="1"/>
</dbReference>
<dbReference type="InterPro" id="IPR035906">
    <property type="entry name" value="MetI-like_sf"/>
</dbReference>
<dbReference type="Pfam" id="PF00528">
    <property type="entry name" value="BPD_transp_1"/>
    <property type="match status" value="1"/>
</dbReference>
<keyword evidence="4 10" id="KW-1003">Cell membrane</keyword>
<evidence type="ECO:0000256" key="4">
    <source>
        <dbReference type="ARBA" id="ARBA00022475"/>
    </source>
</evidence>